<dbReference type="Pfam" id="PF24689">
    <property type="entry name" value="TriTu"/>
    <property type="match status" value="1"/>
</dbReference>
<reference evidence="1 3" key="2">
    <citation type="submission" date="2024-07" db="EMBL/GenBank/DDBJ databases">
        <title>Making a pathogen? Evaluating the impact of protist predation on the evolution of virulence in Serratia marcescens.</title>
        <authorList>
            <person name="Hopkins H."/>
            <person name="Lopezguerra C."/>
            <person name="Lau M.-J."/>
        </authorList>
    </citation>
    <scope>NUCLEOTIDE SEQUENCE [LARGE SCALE GENOMIC DNA]</scope>
    <source>
        <strain evidence="1 3">KZ19</strain>
    </source>
</reference>
<evidence type="ECO:0000313" key="1">
    <source>
        <dbReference type="EMBL" id="MEX3187134.1"/>
    </source>
</evidence>
<proteinExistence type="predicted"/>
<sequence length="88" mass="10214">MLKKISDCILSNSHYEVKYNANDFTDSLVVDIDDDTKIARFTVWDDASCMLEIIDVETGNYIINERRELSDEETVIEAFKEFVSLLRT</sequence>
<reference evidence="2" key="1">
    <citation type="submission" date="2018-01" db="EMBL/GenBank/DDBJ databases">
        <title>The opportunistic pathogen Serratia marcescens is an overlooked threat to honeybees.</title>
        <authorList>
            <person name="Raymann K."/>
            <person name="Shaffer Z."/>
            <person name="Coon K."/>
            <person name="Salisbury S."/>
            <person name="Moran N.A."/>
        </authorList>
    </citation>
    <scope>NUCLEOTIDE SEQUENCE [LARGE SCALE GENOMIC DNA]</scope>
    <source>
        <strain evidence="2">KZ19</strain>
    </source>
</reference>
<dbReference type="InterPro" id="IPR057062">
    <property type="entry name" value="TriTu"/>
</dbReference>
<evidence type="ECO:0000313" key="2">
    <source>
        <dbReference type="EMBL" id="POP18329.1"/>
    </source>
</evidence>
<comment type="caution">
    <text evidence="2">The sequence shown here is derived from an EMBL/GenBank/DDBJ whole genome shotgun (WGS) entry which is preliminary data.</text>
</comment>
<evidence type="ECO:0000313" key="3">
    <source>
        <dbReference type="Proteomes" id="UP000237365"/>
    </source>
</evidence>
<reference evidence="1 3" key="3">
    <citation type="submission" date="2024-07" db="EMBL/GenBank/DDBJ databases">
        <authorList>
            <person name="Raymann K."/>
        </authorList>
    </citation>
    <scope>NUCLEOTIDE SEQUENCE [LARGE SCALE GENOMIC DNA]</scope>
    <source>
        <strain evidence="1 3">KZ19</strain>
    </source>
</reference>
<gene>
    <name evidence="2" type="ORF">C3R40_00020</name>
    <name evidence="1" type="ORF">C3R40_010920</name>
</gene>
<dbReference type="GeneID" id="64308357"/>
<accession>A0AAP6V847</accession>
<dbReference type="Proteomes" id="UP000237365">
    <property type="component" value="Unassembled WGS sequence"/>
</dbReference>
<dbReference type="RefSeq" id="WP_071845145.1">
    <property type="nucleotide sequence ID" value="NZ_CAYAGP010000002.1"/>
</dbReference>
<dbReference type="EMBL" id="PQGI02000001">
    <property type="protein sequence ID" value="MEX3187134.1"/>
    <property type="molecule type" value="Genomic_DNA"/>
</dbReference>
<organism evidence="2">
    <name type="scientific">Serratia marcescens</name>
    <dbReference type="NCBI Taxonomy" id="615"/>
    <lineage>
        <taxon>Bacteria</taxon>
        <taxon>Pseudomonadati</taxon>
        <taxon>Pseudomonadota</taxon>
        <taxon>Gammaproteobacteria</taxon>
        <taxon>Enterobacterales</taxon>
        <taxon>Yersiniaceae</taxon>
        <taxon>Serratia</taxon>
    </lineage>
</organism>
<dbReference type="EMBL" id="PQGI01000001">
    <property type="protein sequence ID" value="POP18329.1"/>
    <property type="molecule type" value="Genomic_DNA"/>
</dbReference>
<dbReference type="AlphaFoldDB" id="A0AAP6V847"/>
<protein>
    <submittedName>
        <fullName evidence="2">Uncharacterized protein</fullName>
    </submittedName>
</protein>
<name>A0AAP6V847_SERMA</name>